<comment type="similarity">
    <text evidence="4">Belongs to the Maf family. YhdE subfamily.</text>
</comment>
<dbReference type="HAMAP" id="MF_00528">
    <property type="entry name" value="Maf"/>
    <property type="match status" value="1"/>
</dbReference>
<accession>A0ABQ3J134</accession>
<dbReference type="EMBL" id="BNAH01000014">
    <property type="protein sequence ID" value="GHE99237.1"/>
    <property type="molecule type" value="Genomic_DNA"/>
</dbReference>
<comment type="subcellular location">
    <subcellularLocation>
        <location evidence="4">Cytoplasm</location>
    </subcellularLocation>
</comment>
<dbReference type="SUPFAM" id="SSF52972">
    <property type="entry name" value="ITPase-like"/>
    <property type="match status" value="1"/>
</dbReference>
<dbReference type="InterPro" id="IPR029001">
    <property type="entry name" value="ITPase-like_fam"/>
</dbReference>
<keyword evidence="3 4" id="KW-0546">Nucleotide metabolism</keyword>
<dbReference type="EC" id="3.6.1.9" evidence="4"/>
<dbReference type="PANTHER" id="PTHR43213">
    <property type="entry name" value="BIFUNCTIONAL DTTP/UTP PYROPHOSPHATASE/METHYLTRANSFERASE PROTEIN-RELATED"/>
    <property type="match status" value="1"/>
</dbReference>
<protein>
    <recommendedName>
        <fullName evidence="4">dTTP/UTP pyrophosphatase</fullName>
        <shortName evidence="4">dTTPase/UTPase</shortName>
        <ecNumber evidence="4">3.6.1.9</ecNumber>
    </recommendedName>
    <alternativeName>
        <fullName evidence="4">Nucleoside triphosphate pyrophosphatase</fullName>
    </alternativeName>
    <alternativeName>
        <fullName evidence="4">Nucleotide pyrophosphatase</fullName>
        <shortName evidence="4">Nucleotide PPase</shortName>
    </alternativeName>
</protein>
<dbReference type="PANTHER" id="PTHR43213:SF5">
    <property type="entry name" value="BIFUNCTIONAL DTTP_UTP PYROPHOSPHATASE_METHYLTRANSFERASE PROTEIN-RELATED"/>
    <property type="match status" value="1"/>
</dbReference>
<dbReference type="NCBIfam" id="TIGR00172">
    <property type="entry name" value="maf"/>
    <property type="match status" value="1"/>
</dbReference>
<dbReference type="Gene3D" id="3.90.950.10">
    <property type="match status" value="1"/>
</dbReference>
<keyword evidence="4" id="KW-0963">Cytoplasm</keyword>
<dbReference type="Pfam" id="PF02545">
    <property type="entry name" value="Maf"/>
    <property type="match status" value="1"/>
</dbReference>
<name>A0ABQ3J134_9GAMM</name>
<feature type="site" description="Important for substrate specificity" evidence="4">
    <location>
        <position position="72"/>
    </location>
</feature>
<comment type="caution">
    <text evidence="5">The sequence shown here is derived from an EMBL/GenBank/DDBJ whole genome shotgun (WGS) entry which is preliminary data.</text>
</comment>
<comment type="cofactor">
    <cofactor evidence="1 4">
        <name>a divalent metal cation</name>
        <dbReference type="ChEBI" id="CHEBI:60240"/>
    </cofactor>
</comment>
<evidence type="ECO:0000256" key="4">
    <source>
        <dbReference type="HAMAP-Rule" id="MF_00528"/>
    </source>
</evidence>
<reference evidence="6" key="1">
    <citation type="journal article" date="2019" name="Int. J. Syst. Evol. Microbiol.">
        <title>The Global Catalogue of Microorganisms (GCM) 10K type strain sequencing project: providing services to taxonomists for standard genome sequencing and annotation.</title>
        <authorList>
            <consortium name="The Broad Institute Genomics Platform"/>
            <consortium name="The Broad Institute Genome Sequencing Center for Infectious Disease"/>
            <person name="Wu L."/>
            <person name="Ma J."/>
        </authorList>
    </citation>
    <scope>NUCLEOTIDE SEQUENCE [LARGE SCALE GENOMIC DNA]</scope>
    <source>
        <strain evidence="6">CGMCC 1.15922</strain>
    </source>
</reference>
<feature type="active site" description="Proton acceptor" evidence="4">
    <location>
        <position position="71"/>
    </location>
</feature>
<dbReference type="InterPro" id="IPR003697">
    <property type="entry name" value="Maf-like"/>
</dbReference>
<evidence type="ECO:0000256" key="1">
    <source>
        <dbReference type="ARBA" id="ARBA00001968"/>
    </source>
</evidence>
<proteinExistence type="inferred from homology"/>
<evidence type="ECO:0000313" key="6">
    <source>
        <dbReference type="Proteomes" id="UP000626370"/>
    </source>
</evidence>
<dbReference type="PIRSF" id="PIRSF006305">
    <property type="entry name" value="Maf"/>
    <property type="match status" value="1"/>
</dbReference>
<comment type="caution">
    <text evidence="4">Lacks conserved residue(s) required for the propagation of feature annotation.</text>
</comment>
<organism evidence="5 6">
    <name type="scientific">Thalassotalea profundi</name>
    <dbReference type="NCBI Taxonomy" id="2036687"/>
    <lineage>
        <taxon>Bacteria</taxon>
        <taxon>Pseudomonadati</taxon>
        <taxon>Pseudomonadota</taxon>
        <taxon>Gammaproteobacteria</taxon>
        <taxon>Alteromonadales</taxon>
        <taxon>Colwelliaceae</taxon>
        <taxon>Thalassotalea</taxon>
    </lineage>
</organism>
<dbReference type="CDD" id="cd00555">
    <property type="entry name" value="Maf"/>
    <property type="match status" value="1"/>
</dbReference>
<feature type="site" description="Important for substrate specificity" evidence="4">
    <location>
        <position position="13"/>
    </location>
</feature>
<gene>
    <name evidence="5" type="ORF">GCM10011501_30990</name>
</gene>
<keyword evidence="2 4" id="KW-0378">Hydrolase</keyword>
<evidence type="ECO:0000313" key="5">
    <source>
        <dbReference type="EMBL" id="GHE99237.1"/>
    </source>
</evidence>
<evidence type="ECO:0000256" key="2">
    <source>
        <dbReference type="ARBA" id="ARBA00022801"/>
    </source>
</evidence>
<dbReference type="Proteomes" id="UP000626370">
    <property type="component" value="Unassembled WGS sequence"/>
</dbReference>
<dbReference type="RefSeq" id="WP_189379168.1">
    <property type="nucleotide sequence ID" value="NZ_BNAH01000014.1"/>
</dbReference>
<evidence type="ECO:0000256" key="3">
    <source>
        <dbReference type="ARBA" id="ARBA00023080"/>
    </source>
</evidence>
<feature type="site" description="Important for substrate specificity" evidence="4">
    <location>
        <position position="154"/>
    </location>
</feature>
<comment type="catalytic activity">
    <reaction evidence="4">
        <text>dTTP + H2O = dTMP + diphosphate + H(+)</text>
        <dbReference type="Rhea" id="RHEA:28534"/>
        <dbReference type="ChEBI" id="CHEBI:15377"/>
        <dbReference type="ChEBI" id="CHEBI:15378"/>
        <dbReference type="ChEBI" id="CHEBI:33019"/>
        <dbReference type="ChEBI" id="CHEBI:37568"/>
        <dbReference type="ChEBI" id="CHEBI:63528"/>
        <dbReference type="EC" id="3.6.1.9"/>
    </reaction>
</comment>
<comment type="catalytic activity">
    <reaction evidence="4">
        <text>UTP + H2O = UMP + diphosphate + H(+)</text>
        <dbReference type="Rhea" id="RHEA:29395"/>
        <dbReference type="ChEBI" id="CHEBI:15377"/>
        <dbReference type="ChEBI" id="CHEBI:15378"/>
        <dbReference type="ChEBI" id="CHEBI:33019"/>
        <dbReference type="ChEBI" id="CHEBI:46398"/>
        <dbReference type="ChEBI" id="CHEBI:57865"/>
        <dbReference type="EC" id="3.6.1.9"/>
    </reaction>
</comment>
<keyword evidence="6" id="KW-1185">Reference proteome</keyword>
<comment type="function">
    <text evidence="4">Nucleoside triphosphate pyrophosphatase that hydrolyzes dTTP and UTP. May have a dual role in cell division arrest and in preventing the incorporation of modified nucleotides into cellular nucleic acids.</text>
</comment>
<sequence>MNQTLILASQSPRRKELLAQLGYQFDCISSDIDETELMGESASHYVNRLALAKAQHIAKNQPDTTIVLGSDTTVVYQNTILGKPETLAESINMLTMLSNNTHHVLTSVAAVKGSKSNVIEVITDVTFKALTEQEMINYWHTNEPQDKAGSYGIQGIGGQFVTHINGSYSAVVGLPLYETTQLLAEFGLPSPIAYLNDSAVQRKKVEKQ</sequence>